<dbReference type="PANTHER" id="PTHR35011:SF2">
    <property type="entry name" value="2,3-DIKETO-L-GULONATE TRAP TRANSPORTER SMALL PERMEASE PROTEIN YIAM"/>
    <property type="match status" value="1"/>
</dbReference>
<evidence type="ECO:0000256" key="1">
    <source>
        <dbReference type="ARBA" id="ARBA00004429"/>
    </source>
</evidence>
<keyword evidence="5 9" id="KW-0812">Transmembrane</keyword>
<keyword evidence="3" id="KW-1003">Cell membrane</keyword>
<gene>
    <name evidence="11" type="ORF">R6U77_03685</name>
</gene>
<feature type="transmembrane region" description="Helical" evidence="9">
    <location>
        <begin position="46"/>
        <end position="65"/>
    </location>
</feature>
<feature type="transmembrane region" description="Helical" evidence="9">
    <location>
        <begin position="12"/>
        <end position="34"/>
    </location>
</feature>
<evidence type="ECO:0000313" key="12">
    <source>
        <dbReference type="Proteomes" id="UP001322664"/>
    </source>
</evidence>
<keyword evidence="4" id="KW-0997">Cell inner membrane</keyword>
<dbReference type="Pfam" id="PF04290">
    <property type="entry name" value="DctQ"/>
    <property type="match status" value="1"/>
</dbReference>
<keyword evidence="12" id="KW-1185">Reference proteome</keyword>
<evidence type="ECO:0000313" key="11">
    <source>
        <dbReference type="EMBL" id="WPK12817.1"/>
    </source>
</evidence>
<accession>A0ABZ0RZU4</accession>
<feature type="transmembrane region" description="Helical" evidence="9">
    <location>
        <begin position="85"/>
        <end position="109"/>
    </location>
</feature>
<comment type="subcellular location">
    <subcellularLocation>
        <location evidence="1">Cell inner membrane</location>
        <topology evidence="1">Multi-pass membrane protein</topology>
    </subcellularLocation>
</comment>
<evidence type="ECO:0000256" key="3">
    <source>
        <dbReference type="ARBA" id="ARBA00022475"/>
    </source>
</evidence>
<evidence type="ECO:0000256" key="9">
    <source>
        <dbReference type="SAM" id="Phobius"/>
    </source>
</evidence>
<keyword evidence="7 9" id="KW-0472">Membrane</keyword>
<evidence type="ECO:0000256" key="5">
    <source>
        <dbReference type="ARBA" id="ARBA00022692"/>
    </source>
</evidence>
<name>A0ABZ0RZU4_9BACI</name>
<evidence type="ECO:0000256" key="7">
    <source>
        <dbReference type="ARBA" id="ARBA00023136"/>
    </source>
</evidence>
<evidence type="ECO:0000259" key="10">
    <source>
        <dbReference type="Pfam" id="PF04290"/>
    </source>
</evidence>
<dbReference type="EMBL" id="CP137624">
    <property type="protein sequence ID" value="WPK12817.1"/>
    <property type="molecule type" value="Genomic_DNA"/>
</dbReference>
<keyword evidence="6 9" id="KW-1133">Transmembrane helix</keyword>
<keyword evidence="2" id="KW-0813">Transport</keyword>
<sequence>MWAKIEKRIYKIQEAFIAIALLIIMLAVILQIVGRLAGWHSLGMPEYAAIGMTVITFIGASAITYTRDYIAIELNQMIKSRKVQLIFHLIVDVIIIVFAVLFINISWTFLQFVVASGEKTLEVEIPLSIPYGLIVLGILLMLIHSVSNVIKDIVQLRALNKGREA</sequence>
<comment type="similarity">
    <text evidence="8">Belongs to the TRAP transporter small permease family.</text>
</comment>
<evidence type="ECO:0000256" key="4">
    <source>
        <dbReference type="ARBA" id="ARBA00022519"/>
    </source>
</evidence>
<dbReference type="PANTHER" id="PTHR35011">
    <property type="entry name" value="2,3-DIKETO-L-GULONATE TRAP TRANSPORTER SMALL PERMEASE PROTEIN YIAM"/>
    <property type="match status" value="1"/>
</dbReference>
<dbReference type="Proteomes" id="UP001322664">
    <property type="component" value="Chromosome"/>
</dbReference>
<dbReference type="RefSeq" id="WP_319837494.1">
    <property type="nucleotide sequence ID" value="NZ_CP137624.1"/>
</dbReference>
<protein>
    <submittedName>
        <fullName evidence="11">TRAP transporter small permease</fullName>
    </submittedName>
</protein>
<evidence type="ECO:0000256" key="2">
    <source>
        <dbReference type="ARBA" id="ARBA00022448"/>
    </source>
</evidence>
<organism evidence="11 12">
    <name type="scientific">Lysinibacillus louembei</name>
    <dbReference type="NCBI Taxonomy" id="1470088"/>
    <lineage>
        <taxon>Bacteria</taxon>
        <taxon>Bacillati</taxon>
        <taxon>Bacillota</taxon>
        <taxon>Bacilli</taxon>
        <taxon>Bacillales</taxon>
        <taxon>Bacillaceae</taxon>
        <taxon>Lysinibacillus</taxon>
    </lineage>
</organism>
<evidence type="ECO:0000256" key="8">
    <source>
        <dbReference type="ARBA" id="ARBA00038436"/>
    </source>
</evidence>
<proteinExistence type="inferred from homology"/>
<dbReference type="InterPro" id="IPR055348">
    <property type="entry name" value="DctQ"/>
</dbReference>
<reference evidence="11 12" key="1">
    <citation type="submission" date="2023-09" db="EMBL/GenBank/DDBJ databases">
        <authorList>
            <person name="Page C.A."/>
            <person name="Perez-Diaz I.M."/>
        </authorList>
    </citation>
    <scope>NUCLEOTIDE SEQUENCE [LARGE SCALE GENOMIC DNA]</scope>
    <source>
        <strain evidence="11 12">Ll15</strain>
    </source>
</reference>
<evidence type="ECO:0000256" key="6">
    <source>
        <dbReference type="ARBA" id="ARBA00022989"/>
    </source>
</evidence>
<feature type="domain" description="Tripartite ATP-independent periplasmic transporters DctQ component" evidence="10">
    <location>
        <begin position="24"/>
        <end position="153"/>
    </location>
</feature>
<dbReference type="InterPro" id="IPR007387">
    <property type="entry name" value="TRAP_DctQ"/>
</dbReference>
<feature type="transmembrane region" description="Helical" evidence="9">
    <location>
        <begin position="129"/>
        <end position="150"/>
    </location>
</feature>